<dbReference type="PROSITE" id="PS51462">
    <property type="entry name" value="NUDIX"/>
    <property type="match status" value="1"/>
</dbReference>
<dbReference type="Proteomes" id="UP001229244">
    <property type="component" value="Unassembled WGS sequence"/>
</dbReference>
<protein>
    <submittedName>
        <fullName evidence="4">8-oxo-dGTP pyrophosphatase MutT (NUDIX family)</fullName>
    </submittedName>
</protein>
<evidence type="ECO:0000256" key="1">
    <source>
        <dbReference type="ARBA" id="ARBA00001946"/>
    </source>
</evidence>
<accession>A0AAE4ASZ6</accession>
<gene>
    <name evidence="4" type="ORF">J2S73_001982</name>
</gene>
<name>A0AAE4ASZ6_9HYPH</name>
<proteinExistence type="predicted"/>
<keyword evidence="2" id="KW-0378">Hydrolase</keyword>
<dbReference type="AlphaFoldDB" id="A0AAE4ASZ6"/>
<dbReference type="CDD" id="cd04680">
    <property type="entry name" value="NUDIX_Hydrolase"/>
    <property type="match status" value="1"/>
</dbReference>
<comment type="cofactor">
    <cofactor evidence="1">
        <name>Mg(2+)</name>
        <dbReference type="ChEBI" id="CHEBI:18420"/>
    </cofactor>
</comment>
<evidence type="ECO:0000256" key="2">
    <source>
        <dbReference type="ARBA" id="ARBA00022801"/>
    </source>
</evidence>
<evidence type="ECO:0000259" key="3">
    <source>
        <dbReference type="PROSITE" id="PS51462"/>
    </source>
</evidence>
<evidence type="ECO:0000313" key="4">
    <source>
        <dbReference type="EMBL" id="MDQ0315525.1"/>
    </source>
</evidence>
<evidence type="ECO:0000313" key="5">
    <source>
        <dbReference type="Proteomes" id="UP001229244"/>
    </source>
</evidence>
<comment type="caution">
    <text evidence="4">The sequence shown here is derived from an EMBL/GenBank/DDBJ whole genome shotgun (WGS) entry which is preliminary data.</text>
</comment>
<reference evidence="4" key="1">
    <citation type="submission" date="2023-07" db="EMBL/GenBank/DDBJ databases">
        <title>Genomic Encyclopedia of Type Strains, Phase IV (KMG-IV): sequencing the most valuable type-strain genomes for metagenomic binning, comparative biology and taxonomic classification.</title>
        <authorList>
            <person name="Goeker M."/>
        </authorList>
    </citation>
    <scope>NUCLEOTIDE SEQUENCE</scope>
    <source>
        <strain evidence="4">DSM 21202</strain>
    </source>
</reference>
<keyword evidence="5" id="KW-1185">Reference proteome</keyword>
<dbReference type="PROSITE" id="PS00893">
    <property type="entry name" value="NUDIX_BOX"/>
    <property type="match status" value="1"/>
</dbReference>
<dbReference type="RefSeq" id="WP_306885354.1">
    <property type="nucleotide sequence ID" value="NZ_JAUSUL010000002.1"/>
</dbReference>
<dbReference type="EMBL" id="JAUSUL010000002">
    <property type="protein sequence ID" value="MDQ0315525.1"/>
    <property type="molecule type" value="Genomic_DNA"/>
</dbReference>
<organism evidence="4 5">
    <name type="scientific">Amorphus orientalis</name>
    <dbReference type="NCBI Taxonomy" id="649198"/>
    <lineage>
        <taxon>Bacteria</taxon>
        <taxon>Pseudomonadati</taxon>
        <taxon>Pseudomonadota</taxon>
        <taxon>Alphaproteobacteria</taxon>
        <taxon>Hyphomicrobiales</taxon>
        <taxon>Amorphaceae</taxon>
        <taxon>Amorphus</taxon>
    </lineage>
</organism>
<dbReference type="InterPro" id="IPR000086">
    <property type="entry name" value="NUDIX_hydrolase_dom"/>
</dbReference>
<dbReference type="SUPFAM" id="SSF55811">
    <property type="entry name" value="Nudix"/>
    <property type="match status" value="1"/>
</dbReference>
<dbReference type="PANTHER" id="PTHR43046:SF14">
    <property type="entry name" value="MUTT_NUDIX FAMILY PROTEIN"/>
    <property type="match status" value="1"/>
</dbReference>
<dbReference type="PANTHER" id="PTHR43046">
    <property type="entry name" value="GDP-MANNOSE MANNOSYL HYDROLASE"/>
    <property type="match status" value="1"/>
</dbReference>
<dbReference type="InterPro" id="IPR015797">
    <property type="entry name" value="NUDIX_hydrolase-like_dom_sf"/>
</dbReference>
<sequence length="165" mass="18065">MARTPPSAFRQHLHGIAGKSILGLRHRLKKGVSLGVRGLAFSDAGEVFLVRHSYLPGFHLPGGGVDPGESAYAAMVRELREEGNLELTEPGAFFGFYFNPSLGNRDHVALYVARSVRQPAPPRVPNSEILEARFFALDALPDETTPATRRRLAEVLKGAPVSEHW</sequence>
<feature type="domain" description="Nudix hydrolase" evidence="3">
    <location>
        <begin position="31"/>
        <end position="157"/>
    </location>
</feature>
<dbReference type="InterPro" id="IPR020084">
    <property type="entry name" value="NUDIX_hydrolase_CS"/>
</dbReference>
<dbReference type="Gene3D" id="3.90.79.10">
    <property type="entry name" value="Nucleoside Triphosphate Pyrophosphohydrolase"/>
    <property type="match status" value="1"/>
</dbReference>
<dbReference type="GO" id="GO:0016787">
    <property type="term" value="F:hydrolase activity"/>
    <property type="evidence" value="ECO:0007669"/>
    <property type="project" value="UniProtKB-KW"/>
</dbReference>
<dbReference type="Pfam" id="PF00293">
    <property type="entry name" value="NUDIX"/>
    <property type="match status" value="1"/>
</dbReference>